<dbReference type="SUPFAM" id="SSF52833">
    <property type="entry name" value="Thioredoxin-like"/>
    <property type="match status" value="1"/>
</dbReference>
<gene>
    <name evidence="8" type="primary">grxC</name>
    <name evidence="8" type="ORF">ACERLL_11400</name>
</gene>
<reference evidence="8 9" key="1">
    <citation type="submission" date="2024-08" db="EMBL/GenBank/DDBJ databases">
        <title>Whole-genome sequencing of halo(alkali)philic microorganisms from hypersaline lakes.</title>
        <authorList>
            <person name="Sorokin D.Y."/>
            <person name="Merkel A.Y."/>
            <person name="Messina E."/>
            <person name="Yakimov M."/>
        </authorList>
    </citation>
    <scope>NUCLEOTIDE SEQUENCE [LARGE SCALE GENOMIC DNA]</scope>
    <source>
        <strain evidence="8 9">Cl-TMA</strain>
    </source>
</reference>
<dbReference type="PANTHER" id="PTHR45694">
    <property type="entry name" value="GLUTAREDOXIN 2"/>
    <property type="match status" value="1"/>
</dbReference>
<dbReference type="EMBL" id="JBGUAW010000007">
    <property type="protein sequence ID" value="MFA9461431.1"/>
    <property type="molecule type" value="Genomic_DNA"/>
</dbReference>
<protein>
    <recommendedName>
        <fullName evidence="6">Glutaredoxin</fullName>
    </recommendedName>
</protein>
<name>A0ABV4TVS1_9GAMM</name>
<dbReference type="Proteomes" id="UP001575181">
    <property type="component" value="Unassembled WGS sequence"/>
</dbReference>
<comment type="similarity">
    <text evidence="1 6">Belongs to the glutaredoxin family.</text>
</comment>
<keyword evidence="6" id="KW-0963">Cytoplasm</keyword>
<comment type="caution">
    <text evidence="8">The sequence shown here is derived from an EMBL/GenBank/DDBJ whole genome shotgun (WGS) entry which is preliminary data.</text>
</comment>
<dbReference type="PRINTS" id="PR00160">
    <property type="entry name" value="GLUTAREDOXIN"/>
</dbReference>
<feature type="domain" description="Glutaredoxin" evidence="7">
    <location>
        <begin position="4"/>
        <end position="64"/>
    </location>
</feature>
<dbReference type="InterPro" id="IPR011900">
    <property type="entry name" value="GRX_bact"/>
</dbReference>
<evidence type="ECO:0000256" key="4">
    <source>
        <dbReference type="ARBA" id="ARBA00023157"/>
    </source>
</evidence>
<evidence type="ECO:0000256" key="3">
    <source>
        <dbReference type="ARBA" id="ARBA00022982"/>
    </source>
</evidence>
<dbReference type="InterPro" id="IPR036249">
    <property type="entry name" value="Thioredoxin-like_sf"/>
</dbReference>
<keyword evidence="3 6" id="KW-0249">Electron transport</keyword>
<dbReference type="RefSeq" id="WP_373656219.1">
    <property type="nucleotide sequence ID" value="NZ_JBGUAW010000007.1"/>
</dbReference>
<evidence type="ECO:0000256" key="1">
    <source>
        <dbReference type="ARBA" id="ARBA00007787"/>
    </source>
</evidence>
<keyword evidence="5 6" id="KW-0676">Redox-active center</keyword>
<dbReference type="InterPro" id="IPR002109">
    <property type="entry name" value="Glutaredoxin"/>
</dbReference>
<dbReference type="CDD" id="cd03418">
    <property type="entry name" value="GRX_GRXb_1_3_like"/>
    <property type="match status" value="1"/>
</dbReference>
<comment type="function">
    <text evidence="6">Has a glutathione-disulfide oxidoreductase activity in the presence of NADPH and glutathione reductase. Reduces low molecular weight disulfides and proteins.</text>
</comment>
<dbReference type="PROSITE" id="PS51354">
    <property type="entry name" value="GLUTAREDOXIN_2"/>
    <property type="match status" value="1"/>
</dbReference>
<evidence type="ECO:0000256" key="5">
    <source>
        <dbReference type="ARBA" id="ARBA00023284"/>
    </source>
</evidence>
<organism evidence="8 9">
    <name type="scientific">Thiohalorhabdus methylotrophus</name>
    <dbReference type="NCBI Taxonomy" id="3242694"/>
    <lineage>
        <taxon>Bacteria</taxon>
        <taxon>Pseudomonadati</taxon>
        <taxon>Pseudomonadota</taxon>
        <taxon>Gammaproteobacteria</taxon>
        <taxon>Thiohalorhabdales</taxon>
        <taxon>Thiohalorhabdaceae</taxon>
        <taxon>Thiohalorhabdus</taxon>
    </lineage>
</organism>
<dbReference type="InterPro" id="IPR014025">
    <property type="entry name" value="Glutaredoxin_subgr"/>
</dbReference>
<dbReference type="Pfam" id="PF00462">
    <property type="entry name" value="Glutaredoxin"/>
    <property type="match status" value="1"/>
</dbReference>
<keyword evidence="2 6" id="KW-0813">Transport</keyword>
<evidence type="ECO:0000313" key="8">
    <source>
        <dbReference type="EMBL" id="MFA9461431.1"/>
    </source>
</evidence>
<dbReference type="InterPro" id="IPR011767">
    <property type="entry name" value="GLR_AS"/>
</dbReference>
<keyword evidence="9" id="KW-1185">Reference proteome</keyword>
<evidence type="ECO:0000256" key="6">
    <source>
        <dbReference type="RuleBase" id="RU364065"/>
    </source>
</evidence>
<evidence type="ECO:0000313" key="9">
    <source>
        <dbReference type="Proteomes" id="UP001575181"/>
    </source>
</evidence>
<evidence type="ECO:0000256" key="2">
    <source>
        <dbReference type="ARBA" id="ARBA00022448"/>
    </source>
</evidence>
<accession>A0ABV4TVS1</accession>
<dbReference type="PROSITE" id="PS00195">
    <property type="entry name" value="GLUTAREDOXIN_1"/>
    <property type="match status" value="1"/>
</dbReference>
<dbReference type="NCBIfam" id="TIGR02181">
    <property type="entry name" value="GRX_bact"/>
    <property type="match status" value="1"/>
</dbReference>
<sequence length="89" mass="9814">MARVEMYATRICPFCNMANALLRSKGVEAEKTMVDVHTEERARMRERAGGRHTVPQIFINGRHIGGFDELKALDDAGGLDPLLAEAASE</sequence>
<dbReference type="PANTHER" id="PTHR45694:SF18">
    <property type="entry name" value="GLUTAREDOXIN-1-RELATED"/>
    <property type="match status" value="1"/>
</dbReference>
<keyword evidence="4" id="KW-1015">Disulfide bond</keyword>
<dbReference type="Gene3D" id="3.40.30.10">
    <property type="entry name" value="Glutaredoxin"/>
    <property type="match status" value="1"/>
</dbReference>
<proteinExistence type="inferred from homology"/>
<evidence type="ECO:0000259" key="7">
    <source>
        <dbReference type="Pfam" id="PF00462"/>
    </source>
</evidence>